<comment type="caution">
    <text evidence="1">The sequence shown here is derived from an EMBL/GenBank/DDBJ whole genome shotgun (WGS) entry which is preliminary data.</text>
</comment>
<name>A0A0P9F1S7_9CHLR</name>
<dbReference type="PANTHER" id="PTHR38456">
    <property type="entry name" value="CYCLIC DI-AMP RECEPTOR A"/>
    <property type="match status" value="1"/>
</dbReference>
<dbReference type="EMBL" id="LJCR01001442">
    <property type="protein sequence ID" value="KPV50354.1"/>
    <property type="molecule type" value="Genomic_DNA"/>
</dbReference>
<dbReference type="PANTHER" id="PTHR38456:SF1">
    <property type="entry name" value="CYCLIC DI-AMP RECEPTOR A"/>
    <property type="match status" value="1"/>
</dbReference>
<accession>A0A0P9F1S7</accession>
<organism evidence="1 2">
    <name type="scientific">Kouleothrix aurantiaca</name>
    <dbReference type="NCBI Taxonomy" id="186479"/>
    <lineage>
        <taxon>Bacteria</taxon>
        <taxon>Bacillati</taxon>
        <taxon>Chloroflexota</taxon>
        <taxon>Chloroflexia</taxon>
        <taxon>Chloroflexales</taxon>
        <taxon>Roseiflexineae</taxon>
        <taxon>Roseiflexaceae</taxon>
        <taxon>Kouleothrix</taxon>
    </lineage>
</organism>
<dbReference type="PATRIC" id="fig|186479.3.peg.1814"/>
<dbReference type="InterPro" id="IPR015867">
    <property type="entry name" value="N-reg_PII/ATP_PRibTrfase_C"/>
</dbReference>
<protein>
    <recommendedName>
        <fullName evidence="3">Transcriptional regulator</fullName>
    </recommendedName>
</protein>
<sequence>MKLLVFVTEYSAADSAVDALVEQGFRVTRLASTGGFLRKGNTTLLVGVEDNAVDQAVALASRAAPGSLVITLDLERYERI</sequence>
<proteinExistence type="predicted"/>
<gene>
    <name evidence="1" type="ORF">SE17_27435</name>
</gene>
<evidence type="ECO:0008006" key="3">
    <source>
        <dbReference type="Google" id="ProtNLM"/>
    </source>
</evidence>
<evidence type="ECO:0000313" key="1">
    <source>
        <dbReference type="EMBL" id="KPV50354.1"/>
    </source>
</evidence>
<evidence type="ECO:0000313" key="2">
    <source>
        <dbReference type="Proteomes" id="UP000050509"/>
    </source>
</evidence>
<dbReference type="Proteomes" id="UP000050509">
    <property type="component" value="Unassembled WGS sequence"/>
</dbReference>
<dbReference type="InterPro" id="IPR011322">
    <property type="entry name" value="N-reg_PII-like_a/b"/>
</dbReference>
<keyword evidence="2" id="KW-1185">Reference proteome</keyword>
<dbReference type="SUPFAM" id="SSF54913">
    <property type="entry name" value="GlnB-like"/>
    <property type="match status" value="1"/>
</dbReference>
<dbReference type="AlphaFoldDB" id="A0A0P9F1S7"/>
<dbReference type="Gene3D" id="3.30.70.120">
    <property type="match status" value="1"/>
</dbReference>
<reference evidence="1 2" key="1">
    <citation type="submission" date="2015-09" db="EMBL/GenBank/DDBJ databases">
        <title>Draft genome sequence of Kouleothrix aurantiaca JCM 19913.</title>
        <authorList>
            <person name="Hemp J."/>
        </authorList>
    </citation>
    <scope>NUCLEOTIDE SEQUENCE [LARGE SCALE GENOMIC DNA]</scope>
    <source>
        <strain evidence="1 2">COM-B</strain>
    </source>
</reference>
<dbReference type="InterPro" id="IPR010375">
    <property type="entry name" value="CdAMP_rec"/>
</dbReference>
<dbReference type="Pfam" id="PF06153">
    <property type="entry name" value="CdAMP_rec"/>
    <property type="match status" value="1"/>
</dbReference>